<dbReference type="EMBL" id="GBXM01079037">
    <property type="protein sequence ID" value="JAH29540.1"/>
    <property type="molecule type" value="Transcribed_RNA"/>
</dbReference>
<reference evidence="1" key="2">
    <citation type="journal article" date="2015" name="Fish Shellfish Immunol.">
        <title>Early steps in the European eel (Anguilla anguilla)-Vibrio vulnificus interaction in the gills: Role of the RtxA13 toxin.</title>
        <authorList>
            <person name="Callol A."/>
            <person name="Pajuelo D."/>
            <person name="Ebbesson L."/>
            <person name="Teles M."/>
            <person name="MacKenzie S."/>
            <person name="Amaro C."/>
        </authorList>
    </citation>
    <scope>NUCLEOTIDE SEQUENCE</scope>
</reference>
<accession>A0A0E9RM57</accession>
<reference evidence="1" key="1">
    <citation type="submission" date="2014-11" db="EMBL/GenBank/DDBJ databases">
        <authorList>
            <person name="Amaro Gonzalez C."/>
        </authorList>
    </citation>
    <scope>NUCLEOTIDE SEQUENCE</scope>
</reference>
<organism evidence="1">
    <name type="scientific">Anguilla anguilla</name>
    <name type="common">European freshwater eel</name>
    <name type="synonym">Muraena anguilla</name>
    <dbReference type="NCBI Taxonomy" id="7936"/>
    <lineage>
        <taxon>Eukaryota</taxon>
        <taxon>Metazoa</taxon>
        <taxon>Chordata</taxon>
        <taxon>Craniata</taxon>
        <taxon>Vertebrata</taxon>
        <taxon>Euteleostomi</taxon>
        <taxon>Actinopterygii</taxon>
        <taxon>Neopterygii</taxon>
        <taxon>Teleostei</taxon>
        <taxon>Anguilliformes</taxon>
        <taxon>Anguillidae</taxon>
        <taxon>Anguilla</taxon>
    </lineage>
</organism>
<proteinExistence type="predicted"/>
<name>A0A0E9RM57_ANGAN</name>
<protein>
    <submittedName>
        <fullName evidence="1">Uncharacterized protein</fullName>
    </submittedName>
</protein>
<sequence>MRMNLQHKQHEREQQ</sequence>
<evidence type="ECO:0000313" key="1">
    <source>
        <dbReference type="EMBL" id="JAH29540.1"/>
    </source>
</evidence>